<reference evidence="2 3" key="1">
    <citation type="submission" date="2016-11" db="EMBL/GenBank/DDBJ databases">
        <title>Study of marine rhodopsin-containing bacteria.</title>
        <authorList>
            <person name="Yoshizawa S."/>
            <person name="Kumagai Y."/>
            <person name="Kogure K."/>
        </authorList>
    </citation>
    <scope>NUCLEOTIDE SEQUENCE [LARGE SCALE GENOMIC DNA]</scope>
    <source>
        <strain evidence="2 3">SG-29</strain>
    </source>
</reference>
<organism evidence="2 3">
    <name type="scientific">Rubricoccus marinus</name>
    <dbReference type="NCBI Taxonomy" id="716817"/>
    <lineage>
        <taxon>Bacteria</taxon>
        <taxon>Pseudomonadati</taxon>
        <taxon>Rhodothermota</taxon>
        <taxon>Rhodothermia</taxon>
        <taxon>Rhodothermales</taxon>
        <taxon>Rubricoccaceae</taxon>
        <taxon>Rubricoccus</taxon>
    </lineage>
</organism>
<dbReference type="PROSITE" id="PS51257">
    <property type="entry name" value="PROKAR_LIPOPROTEIN"/>
    <property type="match status" value="1"/>
</dbReference>
<evidence type="ECO:0000313" key="2">
    <source>
        <dbReference type="EMBL" id="OZC04051.1"/>
    </source>
</evidence>
<protein>
    <recommendedName>
        <fullName evidence="4">SH3 domain-containing protein</fullName>
    </recommendedName>
</protein>
<name>A0A259U257_9BACT</name>
<evidence type="ECO:0008006" key="4">
    <source>
        <dbReference type="Google" id="ProtNLM"/>
    </source>
</evidence>
<accession>A0A259U257</accession>
<proteinExistence type="predicted"/>
<dbReference type="InParanoid" id="A0A259U257"/>
<feature type="chain" id="PRO_5012492076" description="SH3 domain-containing protein" evidence="1">
    <location>
        <begin position="22"/>
        <end position="221"/>
    </location>
</feature>
<feature type="signal peptide" evidence="1">
    <location>
        <begin position="1"/>
        <end position="21"/>
    </location>
</feature>
<dbReference type="AlphaFoldDB" id="A0A259U257"/>
<dbReference type="OrthoDB" id="8774626at2"/>
<keyword evidence="3" id="KW-1185">Reference proteome</keyword>
<sequence>MPRLSALALVLALAACEPAPDAPEPEASPAPAEVTPEAAPAMEASTISADDSTSARLTAPVRVDGACPFEGCMYGTWTASGETAVYTAAGDTTSRAFTVPAGTEIEADRGFALVTRLGQILVERDAVIYLASGGEQPVAAGDTLLVLDPEGEGSSRVWANGVLGFSGVDVDMNGPGGEGPALRTLRPAEYQWWAHVRLADGREGWLWMDRTPSVSGADAFG</sequence>
<evidence type="ECO:0000256" key="1">
    <source>
        <dbReference type="SAM" id="SignalP"/>
    </source>
</evidence>
<dbReference type="EMBL" id="MQWB01000001">
    <property type="protein sequence ID" value="OZC04051.1"/>
    <property type="molecule type" value="Genomic_DNA"/>
</dbReference>
<dbReference type="RefSeq" id="WP_094550095.1">
    <property type="nucleotide sequence ID" value="NZ_MQWB01000001.1"/>
</dbReference>
<dbReference type="Proteomes" id="UP000216446">
    <property type="component" value="Unassembled WGS sequence"/>
</dbReference>
<evidence type="ECO:0000313" key="3">
    <source>
        <dbReference type="Proteomes" id="UP000216446"/>
    </source>
</evidence>
<comment type="caution">
    <text evidence="2">The sequence shown here is derived from an EMBL/GenBank/DDBJ whole genome shotgun (WGS) entry which is preliminary data.</text>
</comment>
<keyword evidence="1" id="KW-0732">Signal</keyword>
<gene>
    <name evidence="2" type="ORF">BSZ36_14290</name>
</gene>